<name>A0A1I7XFX9_HETBA</name>
<keyword evidence="1" id="KW-1185">Reference proteome</keyword>
<evidence type="ECO:0000313" key="2">
    <source>
        <dbReference type="WBParaSite" id="Hba_16422"/>
    </source>
</evidence>
<evidence type="ECO:0000313" key="1">
    <source>
        <dbReference type="Proteomes" id="UP000095283"/>
    </source>
</evidence>
<dbReference type="Proteomes" id="UP000095283">
    <property type="component" value="Unplaced"/>
</dbReference>
<proteinExistence type="predicted"/>
<organism evidence="1 2">
    <name type="scientific">Heterorhabditis bacteriophora</name>
    <name type="common">Entomopathogenic nematode worm</name>
    <dbReference type="NCBI Taxonomy" id="37862"/>
    <lineage>
        <taxon>Eukaryota</taxon>
        <taxon>Metazoa</taxon>
        <taxon>Ecdysozoa</taxon>
        <taxon>Nematoda</taxon>
        <taxon>Chromadorea</taxon>
        <taxon>Rhabditida</taxon>
        <taxon>Rhabditina</taxon>
        <taxon>Rhabditomorpha</taxon>
        <taxon>Strongyloidea</taxon>
        <taxon>Heterorhabditidae</taxon>
        <taxon>Heterorhabditis</taxon>
    </lineage>
</organism>
<protein>
    <submittedName>
        <fullName evidence="2">Phlebovirus glycoprotein G2 fusion domain-containing protein</fullName>
    </submittedName>
</protein>
<dbReference type="WBParaSite" id="Hba_16422">
    <property type="protein sequence ID" value="Hba_16422"/>
    <property type="gene ID" value="Hba_16422"/>
</dbReference>
<reference evidence="2" key="1">
    <citation type="submission" date="2016-11" db="UniProtKB">
        <authorList>
            <consortium name="WormBaseParasite"/>
        </authorList>
    </citation>
    <scope>IDENTIFICATION</scope>
</reference>
<sequence length="133" mass="14527">MDLSSRNSAINNLFSCLSERIFQVINRSASCADHCLIVVHIGIIIPTWIATTGSSLVSQGNNASVLSTTSRKVTTQKVKQKTKTTIASCNECSELNIHFFNGTPYEDGASVLNRYSVDGCKFAEFSCRSIEIL</sequence>
<accession>A0A1I7XFX9</accession>
<dbReference type="AlphaFoldDB" id="A0A1I7XFX9"/>